<dbReference type="Proteomes" id="UP000064412">
    <property type="component" value="Unassembled WGS sequence"/>
</dbReference>
<evidence type="ECO:0008006" key="3">
    <source>
        <dbReference type="Google" id="ProtNLM"/>
    </source>
</evidence>
<proteinExistence type="predicted"/>
<dbReference type="EMBL" id="LNOI01000001">
    <property type="protein sequence ID" value="KUY20884.1"/>
    <property type="molecule type" value="Genomic_DNA"/>
</dbReference>
<dbReference type="AlphaFoldDB" id="A0ABD4DRE3"/>
<gene>
    <name evidence="1" type="ORF">ATB95_08280</name>
</gene>
<name>A0ABD4DRE3_ELIMR</name>
<reference evidence="1 2" key="1">
    <citation type="submission" date="2015-11" db="EMBL/GenBank/DDBJ databases">
        <authorList>
            <person name="Nicholson A.C."/>
            <person name="Humrighouse B.W."/>
            <person name="Graziano J."/>
            <person name="Lasker B."/>
            <person name="Whitney A.M."/>
            <person name="Mcquiston J.R."/>
        </authorList>
    </citation>
    <scope>NUCLEOTIDE SEQUENCE [LARGE SCALE GENOMIC DNA]</scope>
    <source>
        <strain evidence="1 2">G4071</strain>
    </source>
</reference>
<evidence type="ECO:0000313" key="2">
    <source>
        <dbReference type="Proteomes" id="UP000064412"/>
    </source>
</evidence>
<sequence length="129" mass="15311">MKYMNYQKQNKMEGKAKEEMLKWLSANYPLGWKAMEMGGLRPSFQNTLIIDWLDSVNLFIEVYTTWESYNKVKQFSFKIIDENDKVLCDKWLSPYFNSRQEATEAAIKKAVEIYNSKYGNPQENQEVQI</sequence>
<protein>
    <recommendedName>
        <fullName evidence="3">Phage ABA sandwich domain-containing protein</fullName>
    </recommendedName>
</protein>
<organism evidence="1 2">
    <name type="scientific">Elizabethkingia miricola</name>
    <name type="common">Chryseobacterium miricola</name>
    <dbReference type="NCBI Taxonomy" id="172045"/>
    <lineage>
        <taxon>Bacteria</taxon>
        <taxon>Pseudomonadati</taxon>
        <taxon>Bacteroidota</taxon>
        <taxon>Flavobacteriia</taxon>
        <taxon>Flavobacteriales</taxon>
        <taxon>Weeksellaceae</taxon>
        <taxon>Elizabethkingia</taxon>
    </lineage>
</organism>
<evidence type="ECO:0000313" key="1">
    <source>
        <dbReference type="EMBL" id="KUY20884.1"/>
    </source>
</evidence>
<comment type="caution">
    <text evidence="1">The sequence shown here is derived from an EMBL/GenBank/DDBJ whole genome shotgun (WGS) entry which is preliminary data.</text>
</comment>
<accession>A0ABD4DRE3</accession>